<organism evidence="2 3">
    <name type="scientific">Botrytis porri</name>
    <dbReference type="NCBI Taxonomy" id="87229"/>
    <lineage>
        <taxon>Eukaryota</taxon>
        <taxon>Fungi</taxon>
        <taxon>Dikarya</taxon>
        <taxon>Ascomycota</taxon>
        <taxon>Pezizomycotina</taxon>
        <taxon>Leotiomycetes</taxon>
        <taxon>Helotiales</taxon>
        <taxon>Sclerotiniaceae</taxon>
        <taxon>Botrytis</taxon>
    </lineage>
</organism>
<gene>
    <name evidence="2" type="ORF">BPOR_0186g00070</name>
</gene>
<keyword evidence="1" id="KW-1133">Transmembrane helix</keyword>
<sequence>MSGVKTDSETIANVPLSSGEYKWTIPPGLDINNVHFPPWAVLSDCGGDKTLSGAFWVNDVKINKRDDSSSIDKTTRYPSGTNNITVSTHISSTVVGDSVSSSTTAEQIISTIISGNEHLSSLGSFSGVDTDTVNNTPYTHPTLFPTSTDTPSVSTNIPSSSNIKNSRMPLIVGIITGVLGLLLLVTVCVVIRHRDQQKQPVTLPWKMRSYKNALELETTANFHEMEGPGKFELDGTSMKEKVYELEGRGIKETVSVDVED</sequence>
<evidence type="ECO:0000313" key="2">
    <source>
        <dbReference type="EMBL" id="TGO88064.1"/>
    </source>
</evidence>
<evidence type="ECO:0000256" key="1">
    <source>
        <dbReference type="SAM" id="Phobius"/>
    </source>
</evidence>
<feature type="transmembrane region" description="Helical" evidence="1">
    <location>
        <begin position="168"/>
        <end position="191"/>
    </location>
</feature>
<name>A0A4Z1KU75_9HELO</name>
<dbReference type="EMBL" id="PQXO01000186">
    <property type="protein sequence ID" value="TGO88064.1"/>
    <property type="molecule type" value="Genomic_DNA"/>
</dbReference>
<keyword evidence="1" id="KW-0812">Transmembrane</keyword>
<accession>A0A4Z1KU75</accession>
<proteinExistence type="predicted"/>
<evidence type="ECO:0000313" key="3">
    <source>
        <dbReference type="Proteomes" id="UP000297280"/>
    </source>
</evidence>
<reference evidence="2 3" key="1">
    <citation type="submission" date="2017-12" db="EMBL/GenBank/DDBJ databases">
        <title>Comparative genomics of Botrytis spp.</title>
        <authorList>
            <person name="Valero-Jimenez C.A."/>
            <person name="Tapia P."/>
            <person name="Veloso J."/>
            <person name="Silva-Moreno E."/>
            <person name="Staats M."/>
            <person name="Valdes J.H."/>
            <person name="Van Kan J.A.L."/>
        </authorList>
    </citation>
    <scope>NUCLEOTIDE SEQUENCE [LARGE SCALE GENOMIC DNA]</scope>
    <source>
        <strain evidence="2 3">MUCL3349</strain>
    </source>
</reference>
<keyword evidence="3" id="KW-1185">Reference proteome</keyword>
<comment type="caution">
    <text evidence="2">The sequence shown here is derived from an EMBL/GenBank/DDBJ whole genome shotgun (WGS) entry which is preliminary data.</text>
</comment>
<keyword evidence="1" id="KW-0472">Membrane</keyword>
<dbReference type="Proteomes" id="UP000297280">
    <property type="component" value="Unassembled WGS sequence"/>
</dbReference>
<protein>
    <submittedName>
        <fullName evidence="2">Uncharacterized protein</fullName>
    </submittedName>
</protein>
<dbReference type="AlphaFoldDB" id="A0A4Z1KU75"/>